<keyword evidence="2" id="KW-0472">Membrane</keyword>
<dbReference type="InterPro" id="IPR003593">
    <property type="entry name" value="AAA+_ATPase"/>
</dbReference>
<keyword evidence="5 13" id="KW-0699">rRNA-binding</keyword>
<dbReference type="GO" id="GO:0005737">
    <property type="term" value="C:cytoplasm"/>
    <property type="evidence" value="ECO:0007669"/>
    <property type="project" value="UniProtKB-SubCell"/>
</dbReference>
<comment type="domain">
    <text evidence="13">The P-site tRNA interaction motif (PtIM domain) probably interacts with the P-site tRNA(fMet) as well as the 23S rRNA.</text>
</comment>
<proteinExistence type="inferred from homology"/>
<keyword evidence="4 13" id="KW-0820">tRNA-binding</keyword>
<dbReference type="EMBL" id="WINI01000004">
    <property type="protein sequence ID" value="MQR00876.1"/>
    <property type="molecule type" value="Genomic_DNA"/>
</dbReference>
<dbReference type="PANTHER" id="PTHR43858:SF1">
    <property type="entry name" value="ABC TRANSPORTER-RELATED PROTEIN"/>
    <property type="match status" value="1"/>
</dbReference>
<dbReference type="GO" id="GO:0043022">
    <property type="term" value="F:ribosome binding"/>
    <property type="evidence" value="ECO:0007669"/>
    <property type="project" value="UniProtKB-UniRule"/>
</dbReference>
<dbReference type="NCBIfam" id="TIGR03719">
    <property type="entry name" value="ABC_ABC_ChvD"/>
    <property type="match status" value="1"/>
</dbReference>
<keyword evidence="11 13" id="KW-0694">RNA-binding</keyword>
<dbReference type="Pfam" id="PF12848">
    <property type="entry name" value="ABC_tran_Xtn"/>
    <property type="match status" value="1"/>
</dbReference>
<dbReference type="EC" id="3.6.1.-" evidence="13"/>
<keyword evidence="16" id="KW-1185">Reference proteome</keyword>
<sequence length="555" mass="61522">MAQYVYTMNKVGKIVPPKRQILKDISLSFFPGAKIGVLGLNGSGKSTLLKIMAGIDKDIQGEATPMPGLNIGYLPQEPQLDPEQTVRQAVEGGLGEVFEAQAKLDAVYAAYAEEDADFDALAAEQQRLENIISTAGDGNLDLQLEMAADALRLPPWDAKIGVLSGGEKRRVALCRLLLSKPDMLLLDEPTNHLDAESVEWLEQFLLRFPGTVVGITHDRYFLDNAAEWILELDRGHGIPWKGNYSSWLEQKGDRLKQEEATESSRQKTIAKELEWVRQNPKGRQAKSKARLARFNELSEHEYQKRNETQEIFIPVAERLGNEVIAFTNVSKSFGDRMLIDNLSFKIPAGAIVGIIGPNGAGKSTLFKMITGKEQPDSGEVVIGQTARVSIVDQHRDALSDAKTVFEDVSGGADILTVGRFEMPSRAYLGRFNFKGGDQQKIVGNLSGGERGRLHLAKTLLQGGNVLLLDEPSNDLDVETLRALEDALLEFAGSVMVISHDRWFLDRIATHILAFEGDSQVSFFDGNYQEYEADKRKRLGEEGAKPKRIRYKPVTR</sequence>
<keyword evidence="6 13" id="KW-0677">Repeat</keyword>
<keyword evidence="9 13" id="KW-0067">ATP-binding</keyword>
<evidence type="ECO:0000256" key="9">
    <source>
        <dbReference type="ARBA" id="ARBA00022840"/>
    </source>
</evidence>
<keyword evidence="3 13" id="KW-0963">Cytoplasm</keyword>
<feature type="region of interest" description="Arm" evidence="13">
    <location>
        <begin position="95"/>
        <end position="139"/>
    </location>
</feature>
<evidence type="ECO:0000256" key="3">
    <source>
        <dbReference type="ARBA" id="ARBA00022490"/>
    </source>
</evidence>
<evidence type="ECO:0000259" key="14">
    <source>
        <dbReference type="PROSITE" id="PS50893"/>
    </source>
</evidence>
<dbReference type="FunFam" id="3.40.50.300:FF:000011">
    <property type="entry name" value="Putative ABC transporter ATP-binding component"/>
    <property type="match status" value="1"/>
</dbReference>
<dbReference type="CDD" id="cd03221">
    <property type="entry name" value="ABCF_EF-3"/>
    <property type="match status" value="2"/>
</dbReference>
<keyword evidence="12 13" id="KW-0648">Protein biosynthesis</keyword>
<dbReference type="GO" id="GO:0006412">
    <property type="term" value="P:translation"/>
    <property type="evidence" value="ECO:0007669"/>
    <property type="project" value="UniProtKB-KW"/>
</dbReference>
<keyword evidence="8 13" id="KW-0378">Hydrolase</keyword>
<feature type="binding site" evidence="13">
    <location>
        <begin position="356"/>
        <end position="363"/>
    </location>
    <ligand>
        <name>ATP</name>
        <dbReference type="ChEBI" id="CHEBI:30616"/>
        <label>2</label>
    </ligand>
</feature>
<protein>
    <recommendedName>
        <fullName evidence="13">Energy-dependent translational throttle protein EttA</fullName>
        <ecNumber evidence="13">3.6.1.-</ecNumber>
    </recommendedName>
    <alternativeName>
        <fullName evidence="13">Translational regulatory factor EttA</fullName>
    </alternativeName>
</protein>
<evidence type="ECO:0000256" key="10">
    <source>
        <dbReference type="ARBA" id="ARBA00022845"/>
    </source>
</evidence>
<evidence type="ECO:0000256" key="1">
    <source>
        <dbReference type="ARBA" id="ARBA00005868"/>
    </source>
</evidence>
<evidence type="ECO:0000256" key="6">
    <source>
        <dbReference type="ARBA" id="ARBA00022737"/>
    </source>
</evidence>
<gene>
    <name evidence="13 15" type="primary">ettA</name>
    <name evidence="15" type="ORF">GEV47_09285</name>
</gene>
<dbReference type="Proteomes" id="UP000451565">
    <property type="component" value="Unassembled WGS sequence"/>
</dbReference>
<evidence type="ECO:0000256" key="4">
    <source>
        <dbReference type="ARBA" id="ARBA00022555"/>
    </source>
</evidence>
<evidence type="ECO:0000256" key="5">
    <source>
        <dbReference type="ARBA" id="ARBA00022730"/>
    </source>
</evidence>
<dbReference type="GO" id="GO:0019843">
    <property type="term" value="F:rRNA binding"/>
    <property type="evidence" value="ECO:0007669"/>
    <property type="project" value="UniProtKB-UniRule"/>
</dbReference>
<dbReference type="GO" id="GO:0000049">
    <property type="term" value="F:tRNA binding"/>
    <property type="evidence" value="ECO:0007669"/>
    <property type="project" value="UniProtKB-UniRule"/>
</dbReference>
<comment type="function">
    <text evidence="13">A translation factor that gates the progression of the 70S ribosomal initiation complex (IC, containing tRNA(fMet) in the P-site) into the translation elongation cycle by using a mechanism sensitive to the ATP/ADP ratio. Binds to the 70S ribosome E-site where it modulates the state of the translating ribosome during subunit translocation. ATP hydrolysis probably frees it from the ribosome, which can enter the elongation phase.</text>
</comment>
<comment type="caution">
    <text evidence="15">The sequence shown here is derived from an EMBL/GenBank/DDBJ whole genome shotgun (WGS) entry which is preliminary data.</text>
</comment>
<comment type="catalytic activity">
    <reaction evidence="13">
        <text>ATP + H2O = ADP + phosphate + H(+)</text>
        <dbReference type="Rhea" id="RHEA:13065"/>
        <dbReference type="ChEBI" id="CHEBI:15377"/>
        <dbReference type="ChEBI" id="CHEBI:15378"/>
        <dbReference type="ChEBI" id="CHEBI:30616"/>
        <dbReference type="ChEBI" id="CHEBI:43474"/>
        <dbReference type="ChEBI" id="CHEBI:456216"/>
    </reaction>
</comment>
<comment type="domain">
    <text evidence="13">The arm domain is inserted in the first ABC transporter domain. Probably contacts ribosomal protein L1.</text>
</comment>
<comment type="similarity">
    <text evidence="1 13">Belongs to the ABC transporter superfamily. ABCF family. Translational throttle EttA subfamily.</text>
</comment>
<dbReference type="PROSITE" id="PS00211">
    <property type="entry name" value="ABC_TRANSPORTER_1"/>
    <property type="match status" value="1"/>
</dbReference>
<dbReference type="PROSITE" id="PS50893">
    <property type="entry name" value="ABC_TRANSPORTER_2"/>
    <property type="match status" value="2"/>
</dbReference>
<keyword evidence="7 13" id="KW-0547">Nucleotide-binding</keyword>
<comment type="caution">
    <text evidence="13">Lacks conserved residue(s) required for the propagation of feature annotation.</text>
</comment>
<feature type="region of interest" description="PtIM" evidence="13">
    <location>
        <begin position="242"/>
        <end position="322"/>
    </location>
</feature>
<keyword evidence="10 13" id="KW-0810">Translation regulation</keyword>
<evidence type="ECO:0000256" key="11">
    <source>
        <dbReference type="ARBA" id="ARBA00022884"/>
    </source>
</evidence>
<dbReference type="InterPro" id="IPR003439">
    <property type="entry name" value="ABC_transporter-like_ATP-bd"/>
</dbReference>
<keyword evidence="2" id="KW-1003">Cell membrane</keyword>
<name>A0A843YWB8_9BURK</name>
<evidence type="ECO:0000313" key="16">
    <source>
        <dbReference type="Proteomes" id="UP000451565"/>
    </source>
</evidence>
<evidence type="ECO:0000256" key="2">
    <source>
        <dbReference type="ARBA" id="ARBA00022475"/>
    </source>
</evidence>
<dbReference type="GO" id="GO:0005524">
    <property type="term" value="F:ATP binding"/>
    <property type="evidence" value="ECO:0007669"/>
    <property type="project" value="UniProtKB-UniRule"/>
</dbReference>
<dbReference type="AlphaFoldDB" id="A0A843YWB8"/>
<evidence type="ECO:0000313" key="15">
    <source>
        <dbReference type="EMBL" id="MQR00876.1"/>
    </source>
</evidence>
<dbReference type="HAMAP" id="MF_00847">
    <property type="entry name" value="EttA"/>
    <property type="match status" value="1"/>
</dbReference>
<dbReference type="NCBIfam" id="NF008775">
    <property type="entry name" value="PRK11819.1"/>
    <property type="match status" value="1"/>
</dbReference>
<evidence type="ECO:0000256" key="12">
    <source>
        <dbReference type="ARBA" id="ARBA00022917"/>
    </source>
</evidence>
<reference evidence="15 16" key="1">
    <citation type="submission" date="2019-10" db="EMBL/GenBank/DDBJ databases">
        <title>Glaciimonas soli sp. nov., a psychrophilic bacterium isolated from the forest soil of a high elevation mountain in Taiwan.</title>
        <authorList>
            <person name="Wang L.-T."/>
            <person name="Shieh W.Y."/>
        </authorList>
    </citation>
    <scope>NUCLEOTIDE SEQUENCE [LARGE SCALE GENOMIC DNA]</scope>
    <source>
        <strain evidence="15 16">GS1</strain>
    </source>
</reference>
<evidence type="ECO:0000256" key="8">
    <source>
        <dbReference type="ARBA" id="ARBA00022801"/>
    </source>
</evidence>
<feature type="domain" description="ABC transporter" evidence="14">
    <location>
        <begin position="324"/>
        <end position="550"/>
    </location>
</feature>
<dbReference type="SUPFAM" id="SSF52540">
    <property type="entry name" value="P-loop containing nucleoside triphosphate hydrolases"/>
    <property type="match status" value="2"/>
</dbReference>
<dbReference type="Pfam" id="PF00005">
    <property type="entry name" value="ABC_tran"/>
    <property type="match status" value="2"/>
</dbReference>
<dbReference type="InterPro" id="IPR017871">
    <property type="entry name" value="ABC_transporter-like_CS"/>
</dbReference>
<dbReference type="InterPro" id="IPR032781">
    <property type="entry name" value="ABC_tran_Xtn"/>
</dbReference>
<organism evidence="15 16">
    <name type="scientific">Glaciimonas soli</name>
    <dbReference type="NCBI Taxonomy" id="2590999"/>
    <lineage>
        <taxon>Bacteria</taxon>
        <taxon>Pseudomonadati</taxon>
        <taxon>Pseudomonadota</taxon>
        <taxon>Betaproteobacteria</taxon>
        <taxon>Burkholderiales</taxon>
        <taxon>Oxalobacteraceae</taxon>
        <taxon>Glaciimonas</taxon>
    </lineage>
</organism>
<feature type="domain" description="ABC transporter" evidence="14">
    <location>
        <begin position="6"/>
        <end position="260"/>
    </location>
</feature>
<dbReference type="GO" id="GO:0045900">
    <property type="term" value="P:negative regulation of translational elongation"/>
    <property type="evidence" value="ECO:0007669"/>
    <property type="project" value="UniProtKB-UniRule"/>
</dbReference>
<dbReference type="PANTHER" id="PTHR43858">
    <property type="entry name" value="ENERGY-DEPENDENT TRANSLATIONAL THROTTLE PROTEIN ETTA"/>
    <property type="match status" value="1"/>
</dbReference>
<accession>A0A843YWB8</accession>
<dbReference type="InterPro" id="IPR027417">
    <property type="entry name" value="P-loop_NTPase"/>
</dbReference>
<comment type="subunit">
    <text evidence="13">Monomer. Probably contacts ribosomal proteins L1, L5, L33 and S7, the 16S and 23S rRNA and the P-site containing tRNA(fMet).</text>
</comment>
<dbReference type="FunFam" id="3.40.50.300:FF:000183">
    <property type="entry name" value="ABC transporter ATP-binding protein yjjK"/>
    <property type="match status" value="1"/>
</dbReference>
<dbReference type="GO" id="GO:0016887">
    <property type="term" value="F:ATP hydrolysis activity"/>
    <property type="evidence" value="ECO:0007669"/>
    <property type="project" value="UniProtKB-UniRule"/>
</dbReference>
<dbReference type="InterPro" id="IPR022374">
    <property type="entry name" value="EttA"/>
</dbReference>
<dbReference type="RefSeq" id="WP_153234489.1">
    <property type="nucleotide sequence ID" value="NZ_WINI01000004.1"/>
</dbReference>
<evidence type="ECO:0000256" key="13">
    <source>
        <dbReference type="HAMAP-Rule" id="MF_00847"/>
    </source>
</evidence>
<dbReference type="SMART" id="SM00382">
    <property type="entry name" value="AAA"/>
    <property type="match status" value="2"/>
</dbReference>
<comment type="subcellular location">
    <subcellularLocation>
        <location evidence="13">Cytoplasm</location>
    </subcellularLocation>
    <text evidence="13">Associates with ribosomes and polysomes.</text>
</comment>
<dbReference type="OrthoDB" id="9762051at2"/>
<dbReference type="Gene3D" id="3.40.50.300">
    <property type="entry name" value="P-loop containing nucleotide triphosphate hydrolases"/>
    <property type="match status" value="2"/>
</dbReference>
<evidence type="ECO:0000256" key="7">
    <source>
        <dbReference type="ARBA" id="ARBA00022741"/>
    </source>
</evidence>